<dbReference type="AlphaFoldDB" id="A0A2N6LAP8"/>
<dbReference type="EMBL" id="NMQE01000586">
    <property type="protein sequence ID" value="PMB19587.1"/>
    <property type="molecule type" value="Genomic_DNA"/>
</dbReference>
<proteinExistence type="predicted"/>
<evidence type="ECO:0000313" key="2">
    <source>
        <dbReference type="Proteomes" id="UP000235081"/>
    </source>
</evidence>
<dbReference type="InterPro" id="IPR009241">
    <property type="entry name" value="HigB-like"/>
</dbReference>
<sequence length="132" mass="15459">MPETRVVFYQEEEGEVPVLEWLMRLLKEDRKGYANCVARIKQLAASGYELRRPAADYLRDGIYELRAKHIRVQYRILYFFHGQNVAILAHAITKDEAAVPPIDIERAIARKLLFEENPEVHTYLEEQENGQD</sequence>
<protein>
    <recommendedName>
        <fullName evidence="3">Addiction module toxin RelE</fullName>
    </recommendedName>
</protein>
<comment type="caution">
    <text evidence="1">The sequence shown here is derived from an EMBL/GenBank/DDBJ whole genome shotgun (WGS) entry which is preliminary data.</text>
</comment>
<gene>
    <name evidence="1" type="ORF">CEN46_18260</name>
</gene>
<accession>A0A2N6LAP8</accession>
<reference evidence="1 2" key="1">
    <citation type="submission" date="2017-07" db="EMBL/GenBank/DDBJ databases">
        <title>Genomes of Fischerella (Mastigocladus) sp. strains.</title>
        <authorList>
            <person name="Miller S.R."/>
        </authorList>
    </citation>
    <scope>NUCLEOTIDE SEQUENCE [LARGE SCALE GENOMIC DNA]</scope>
    <source>
        <strain evidence="1 2">CCMEE 5318</strain>
    </source>
</reference>
<dbReference type="Pfam" id="PF05973">
    <property type="entry name" value="Gp49"/>
    <property type="match status" value="1"/>
</dbReference>
<name>A0A2N6LAP8_9CYAN</name>
<evidence type="ECO:0008006" key="3">
    <source>
        <dbReference type="Google" id="ProtNLM"/>
    </source>
</evidence>
<dbReference type="Proteomes" id="UP000235081">
    <property type="component" value="Unassembled WGS sequence"/>
</dbReference>
<evidence type="ECO:0000313" key="1">
    <source>
        <dbReference type="EMBL" id="PMB19587.1"/>
    </source>
</evidence>
<dbReference type="RefSeq" id="WP_102182639.1">
    <property type="nucleotide sequence ID" value="NZ_NMQE01000586.1"/>
</dbReference>
<organism evidence="1 2">
    <name type="scientific">Fischerella thermalis CCMEE 5318</name>
    <dbReference type="NCBI Taxonomy" id="2019666"/>
    <lineage>
        <taxon>Bacteria</taxon>
        <taxon>Bacillati</taxon>
        <taxon>Cyanobacteriota</taxon>
        <taxon>Cyanophyceae</taxon>
        <taxon>Nostocales</taxon>
        <taxon>Hapalosiphonaceae</taxon>
        <taxon>Fischerella</taxon>
    </lineage>
</organism>